<feature type="region of interest" description="Disordered" evidence="3">
    <location>
        <begin position="34"/>
        <end position="68"/>
    </location>
</feature>
<evidence type="ECO:0000256" key="3">
    <source>
        <dbReference type="SAM" id="MobiDB-lite"/>
    </source>
</evidence>
<comment type="caution">
    <text evidence="5">The sequence shown here is derived from an EMBL/GenBank/DDBJ whole genome shotgun (WGS) entry which is preliminary data.</text>
</comment>
<comment type="cofactor">
    <cofactor evidence="1">
        <name>FMN</name>
        <dbReference type="ChEBI" id="CHEBI:58210"/>
    </cofactor>
</comment>
<evidence type="ECO:0000256" key="2">
    <source>
        <dbReference type="ARBA" id="ARBA00023002"/>
    </source>
</evidence>
<evidence type="ECO:0000259" key="4">
    <source>
        <dbReference type="PROSITE" id="PS51349"/>
    </source>
</evidence>
<dbReference type="PANTHER" id="PTHR10578">
    <property type="entry name" value="S -2-HYDROXY-ACID OXIDASE-RELATED"/>
    <property type="match status" value="1"/>
</dbReference>
<feature type="domain" description="FMN hydroxy acid dehydrogenase" evidence="4">
    <location>
        <begin position="143"/>
        <end position="283"/>
    </location>
</feature>
<keyword evidence="6" id="KW-1185">Reference proteome</keyword>
<dbReference type="InterPro" id="IPR000262">
    <property type="entry name" value="FMN-dep_DH"/>
</dbReference>
<dbReference type="EMBL" id="JAZAVK010000029">
    <property type="protein sequence ID" value="KAK7429476.1"/>
    <property type="molecule type" value="Genomic_DNA"/>
</dbReference>
<gene>
    <name evidence="5" type="ORF">QQZ08_004068</name>
</gene>
<proteinExistence type="predicted"/>
<dbReference type="InterPro" id="IPR037396">
    <property type="entry name" value="FMN_HAD"/>
</dbReference>
<dbReference type="SUPFAM" id="SSF51395">
    <property type="entry name" value="FMN-linked oxidoreductases"/>
    <property type="match status" value="1"/>
</dbReference>
<dbReference type="PROSITE" id="PS51349">
    <property type="entry name" value="FMN_HYDROXY_ACID_DH_2"/>
    <property type="match status" value="1"/>
</dbReference>
<keyword evidence="2" id="KW-0560">Oxidoreductase</keyword>
<evidence type="ECO:0000256" key="1">
    <source>
        <dbReference type="ARBA" id="ARBA00001917"/>
    </source>
</evidence>
<accession>A0ABR1I7I8</accession>
<dbReference type="InterPro" id="IPR008259">
    <property type="entry name" value="FMN_hydac_DH_AS"/>
</dbReference>
<organism evidence="5 6">
    <name type="scientific">Neonectria magnoliae</name>
    <dbReference type="NCBI Taxonomy" id="2732573"/>
    <lineage>
        <taxon>Eukaryota</taxon>
        <taxon>Fungi</taxon>
        <taxon>Dikarya</taxon>
        <taxon>Ascomycota</taxon>
        <taxon>Pezizomycotina</taxon>
        <taxon>Sordariomycetes</taxon>
        <taxon>Hypocreomycetidae</taxon>
        <taxon>Hypocreales</taxon>
        <taxon>Nectriaceae</taxon>
        <taxon>Neonectria</taxon>
    </lineage>
</organism>
<dbReference type="Gene3D" id="3.20.20.70">
    <property type="entry name" value="Aldolase class I"/>
    <property type="match status" value="3"/>
</dbReference>
<sequence length="283" mass="31383">MAFDLYANDQHMSIFESLGGNLPPRAISEVELSSGARASVPESTTRPSAESHDIDGFSSGNHDGVPRGHFSRSSAQHLYLNDFDFAARNYPSIRNYTWFRYGAAGEWSYRNNLEASQRCTFKQRALVDITKVKKTLSSQQTTQLYLDNNDTATKELIRRNEETGAKAIVFTIDAVAEGNRVRGRQFEPPSGSDDEELSLFGWDYYGKLASFTDLPAIIKGINSVEDAKLAVEHKVLAIIISNHGGRQVDGTEVFADGGVRYRTDVLKRLALGVKAVGLGRYFM</sequence>
<dbReference type="InterPro" id="IPR013785">
    <property type="entry name" value="Aldolase_TIM"/>
</dbReference>
<reference evidence="5 6" key="1">
    <citation type="journal article" date="2025" name="Microbiol. Resour. Announc.">
        <title>Draft genome sequences for Neonectria magnoliae and Neonectria punicea, canker pathogens of Liriodendron tulipifera and Acer saccharum in West Virginia.</title>
        <authorList>
            <person name="Petronek H.M."/>
            <person name="Kasson M.T."/>
            <person name="Metheny A.M."/>
            <person name="Stauder C.M."/>
            <person name="Lovett B."/>
            <person name="Lynch S.C."/>
            <person name="Garnas J.R."/>
            <person name="Kasson L.R."/>
            <person name="Stajich J.E."/>
        </authorList>
    </citation>
    <scope>NUCLEOTIDE SEQUENCE [LARGE SCALE GENOMIC DNA]</scope>
    <source>
        <strain evidence="5 6">NRRL 64651</strain>
    </source>
</reference>
<dbReference type="PANTHER" id="PTHR10578:SF140">
    <property type="entry name" value="FMN HYDROXY ACID DEHYDROGENASE DOMAIN-CONTAINING PROTEIN"/>
    <property type="match status" value="1"/>
</dbReference>
<evidence type="ECO:0000313" key="5">
    <source>
        <dbReference type="EMBL" id="KAK7429476.1"/>
    </source>
</evidence>
<name>A0ABR1I7I8_9HYPO</name>
<protein>
    <recommendedName>
        <fullName evidence="4">FMN hydroxy acid dehydrogenase domain-containing protein</fullName>
    </recommendedName>
</protein>
<dbReference type="Pfam" id="PF01070">
    <property type="entry name" value="FMN_dh"/>
    <property type="match status" value="2"/>
</dbReference>
<evidence type="ECO:0000313" key="6">
    <source>
        <dbReference type="Proteomes" id="UP001498421"/>
    </source>
</evidence>
<dbReference type="PROSITE" id="PS00557">
    <property type="entry name" value="FMN_HYDROXY_ACID_DH_1"/>
    <property type="match status" value="1"/>
</dbReference>
<dbReference type="Proteomes" id="UP001498421">
    <property type="component" value="Unassembled WGS sequence"/>
</dbReference>